<dbReference type="GO" id="GO:0000155">
    <property type="term" value="F:phosphorelay sensor kinase activity"/>
    <property type="evidence" value="ECO:0007669"/>
    <property type="project" value="InterPro"/>
</dbReference>
<keyword evidence="16" id="KW-1185">Reference proteome</keyword>
<dbReference type="AlphaFoldDB" id="A0AAE3NBL9"/>
<gene>
    <name evidence="15" type="ORF">PGB34_19505</name>
</gene>
<keyword evidence="9" id="KW-0902">Two-component regulatory system</keyword>
<evidence type="ECO:0000256" key="6">
    <source>
        <dbReference type="ARBA" id="ARBA00022692"/>
    </source>
</evidence>
<dbReference type="InterPro" id="IPR003594">
    <property type="entry name" value="HATPase_dom"/>
</dbReference>
<evidence type="ECO:0000256" key="11">
    <source>
        <dbReference type="SAM" id="MobiDB-lite"/>
    </source>
</evidence>
<evidence type="ECO:0000256" key="10">
    <source>
        <dbReference type="ARBA" id="ARBA00023136"/>
    </source>
</evidence>
<evidence type="ECO:0000256" key="5">
    <source>
        <dbReference type="ARBA" id="ARBA00022679"/>
    </source>
</evidence>
<comment type="caution">
    <text evidence="15">The sequence shown here is derived from an EMBL/GenBank/DDBJ whole genome shotgun (WGS) entry which is preliminary data.</text>
</comment>
<keyword evidence="5" id="KW-0808">Transferase</keyword>
<evidence type="ECO:0000256" key="12">
    <source>
        <dbReference type="SAM" id="Phobius"/>
    </source>
</evidence>
<dbReference type="SUPFAM" id="SSF47384">
    <property type="entry name" value="Homodimeric domain of signal transducing histidine kinase"/>
    <property type="match status" value="1"/>
</dbReference>
<name>A0AAE3NBL9_9BURK</name>
<proteinExistence type="predicted"/>
<dbReference type="InterPro" id="IPR005467">
    <property type="entry name" value="His_kinase_dom"/>
</dbReference>
<evidence type="ECO:0000256" key="1">
    <source>
        <dbReference type="ARBA" id="ARBA00000085"/>
    </source>
</evidence>
<keyword evidence="4" id="KW-0597">Phosphoprotein</keyword>
<feature type="domain" description="HAMP" evidence="14">
    <location>
        <begin position="232"/>
        <end position="284"/>
    </location>
</feature>
<dbReference type="InterPro" id="IPR004358">
    <property type="entry name" value="Sig_transdc_His_kin-like_C"/>
</dbReference>
<evidence type="ECO:0000256" key="3">
    <source>
        <dbReference type="ARBA" id="ARBA00012438"/>
    </source>
</evidence>
<feature type="domain" description="Histidine kinase" evidence="13">
    <location>
        <begin position="292"/>
        <end position="519"/>
    </location>
</feature>
<dbReference type="Pfam" id="PF00512">
    <property type="entry name" value="HisKA"/>
    <property type="match status" value="1"/>
</dbReference>
<dbReference type="CDD" id="cd00082">
    <property type="entry name" value="HisKA"/>
    <property type="match status" value="1"/>
</dbReference>
<dbReference type="Pfam" id="PF02518">
    <property type="entry name" value="HATPase_c"/>
    <property type="match status" value="1"/>
</dbReference>
<comment type="subcellular location">
    <subcellularLocation>
        <location evidence="2">Membrane</location>
    </subcellularLocation>
</comment>
<dbReference type="Gene3D" id="3.30.565.10">
    <property type="entry name" value="Histidine kinase-like ATPase, C-terminal domain"/>
    <property type="match status" value="1"/>
</dbReference>
<dbReference type="EMBL" id="JAQIPB010000010">
    <property type="protein sequence ID" value="MDA7418563.1"/>
    <property type="molecule type" value="Genomic_DNA"/>
</dbReference>
<feature type="transmembrane region" description="Helical" evidence="12">
    <location>
        <begin position="208"/>
        <end position="231"/>
    </location>
</feature>
<dbReference type="InterPro" id="IPR003661">
    <property type="entry name" value="HisK_dim/P_dom"/>
</dbReference>
<sequence>MKLFQRAQNSLFGEILDSLLAPALLVVLMSIGVTWLVARGIANAPYDRSLTHNVRALADEAVRAHAQGSTLRVTPLLLAALRGDASDHIWLQVLDEDGRRLAGDAQMPAPQWSDTPQPDVVYLSDAQINGMAVRIAQLRVRVDATPTAPGTAGMVSDGKSSLRFGPDGLALDSSNWQDWAAPRPTSDHTLLVQLAETRIKQAGHAAELITGVLLPQFALLPLAVMLLWIALARGIKPLSAVEERLRERRPDDLSPIDESTVPLEVAPLVSALNVLLGKLSDSMATQKRFLADAAHQLKTPLAGLRMQADLALREAADAQALKQSLKQIGRSSVRATHTVNQLLALARAEGGIGTLSRHPCDLARLTMELVREMLPRAMDKSLDLGYEGAQPGSPGVLLEGNAALLRELIHNLLDNAINYTPSSTAAPGVITARVLADPFGHVLLLQVEDSGAGIPEAERELVFEPFYRVLGNEADGSGLGLPIVREIAHQHRAQVLLEDARPGQQPPGTRFTVRFDTSDGAPQP</sequence>
<dbReference type="SMART" id="SM00387">
    <property type="entry name" value="HATPase_c"/>
    <property type="match status" value="1"/>
</dbReference>
<comment type="catalytic activity">
    <reaction evidence="1">
        <text>ATP + protein L-histidine = ADP + protein N-phospho-L-histidine.</text>
        <dbReference type="EC" id="2.7.13.3"/>
    </reaction>
</comment>
<keyword evidence="7 15" id="KW-0418">Kinase</keyword>
<evidence type="ECO:0000259" key="13">
    <source>
        <dbReference type="PROSITE" id="PS50109"/>
    </source>
</evidence>
<evidence type="ECO:0000256" key="8">
    <source>
        <dbReference type="ARBA" id="ARBA00022989"/>
    </source>
</evidence>
<dbReference type="EC" id="2.7.13.3" evidence="3"/>
<evidence type="ECO:0000313" key="16">
    <source>
        <dbReference type="Proteomes" id="UP001212602"/>
    </source>
</evidence>
<dbReference type="InterPro" id="IPR050428">
    <property type="entry name" value="TCS_sensor_his_kinase"/>
</dbReference>
<dbReference type="PROSITE" id="PS50885">
    <property type="entry name" value="HAMP"/>
    <property type="match status" value="1"/>
</dbReference>
<accession>A0AAE3NBL9</accession>
<evidence type="ECO:0000256" key="2">
    <source>
        <dbReference type="ARBA" id="ARBA00004370"/>
    </source>
</evidence>
<dbReference type="PANTHER" id="PTHR45436">
    <property type="entry name" value="SENSOR HISTIDINE KINASE YKOH"/>
    <property type="match status" value="1"/>
</dbReference>
<feature type="region of interest" description="Disordered" evidence="11">
    <location>
        <begin position="500"/>
        <end position="524"/>
    </location>
</feature>
<protein>
    <recommendedName>
        <fullName evidence="3">histidine kinase</fullName>
        <ecNumber evidence="3">2.7.13.3</ecNumber>
    </recommendedName>
</protein>
<dbReference type="InterPro" id="IPR013727">
    <property type="entry name" value="2CSK_N"/>
</dbReference>
<reference evidence="15" key="1">
    <citation type="submission" date="2023-01" db="EMBL/GenBank/DDBJ databases">
        <title>Xenophilus mangrovi sp. nov., isolated from soil of Mangrove nature reserve.</title>
        <authorList>
            <person name="Xu S."/>
            <person name="Liu Z."/>
            <person name="Xu Y."/>
        </authorList>
    </citation>
    <scope>NUCLEOTIDE SEQUENCE</scope>
    <source>
        <strain evidence="15">YW8</strain>
    </source>
</reference>
<organism evidence="15 16">
    <name type="scientific">Xenophilus arseniciresistens</name>
    <dbReference type="NCBI Taxonomy" id="1283306"/>
    <lineage>
        <taxon>Bacteria</taxon>
        <taxon>Pseudomonadati</taxon>
        <taxon>Pseudomonadota</taxon>
        <taxon>Betaproteobacteria</taxon>
        <taxon>Burkholderiales</taxon>
        <taxon>Comamonadaceae</taxon>
        <taxon>Xenophilus</taxon>
    </lineage>
</organism>
<evidence type="ECO:0000259" key="14">
    <source>
        <dbReference type="PROSITE" id="PS50885"/>
    </source>
</evidence>
<dbReference type="SUPFAM" id="SSF55874">
    <property type="entry name" value="ATPase domain of HSP90 chaperone/DNA topoisomerase II/histidine kinase"/>
    <property type="match status" value="1"/>
</dbReference>
<keyword evidence="10 12" id="KW-0472">Membrane</keyword>
<dbReference type="Pfam" id="PF08521">
    <property type="entry name" value="2CSK_N"/>
    <property type="match status" value="1"/>
</dbReference>
<feature type="transmembrane region" description="Helical" evidence="12">
    <location>
        <begin position="20"/>
        <end position="38"/>
    </location>
</feature>
<dbReference type="InterPro" id="IPR036890">
    <property type="entry name" value="HATPase_C_sf"/>
</dbReference>
<evidence type="ECO:0000256" key="9">
    <source>
        <dbReference type="ARBA" id="ARBA00023012"/>
    </source>
</evidence>
<dbReference type="RefSeq" id="WP_271429773.1">
    <property type="nucleotide sequence ID" value="NZ_JAQIPB010000010.1"/>
</dbReference>
<dbReference type="PRINTS" id="PR00344">
    <property type="entry name" value="BCTRLSENSOR"/>
</dbReference>
<keyword evidence="6 12" id="KW-0812">Transmembrane</keyword>
<dbReference type="GO" id="GO:0005886">
    <property type="term" value="C:plasma membrane"/>
    <property type="evidence" value="ECO:0007669"/>
    <property type="project" value="TreeGrafter"/>
</dbReference>
<dbReference type="Proteomes" id="UP001212602">
    <property type="component" value="Unassembled WGS sequence"/>
</dbReference>
<dbReference type="InterPro" id="IPR036097">
    <property type="entry name" value="HisK_dim/P_sf"/>
</dbReference>
<evidence type="ECO:0000313" key="15">
    <source>
        <dbReference type="EMBL" id="MDA7418563.1"/>
    </source>
</evidence>
<dbReference type="CDD" id="cd00075">
    <property type="entry name" value="HATPase"/>
    <property type="match status" value="1"/>
</dbReference>
<evidence type="ECO:0000256" key="4">
    <source>
        <dbReference type="ARBA" id="ARBA00022553"/>
    </source>
</evidence>
<dbReference type="Gene3D" id="1.10.287.130">
    <property type="match status" value="1"/>
</dbReference>
<evidence type="ECO:0000256" key="7">
    <source>
        <dbReference type="ARBA" id="ARBA00022777"/>
    </source>
</evidence>
<dbReference type="SMART" id="SM00388">
    <property type="entry name" value="HisKA"/>
    <property type="match status" value="1"/>
</dbReference>
<dbReference type="PANTHER" id="PTHR45436:SF1">
    <property type="entry name" value="SENSOR PROTEIN QSEC"/>
    <property type="match status" value="1"/>
</dbReference>
<dbReference type="InterPro" id="IPR003660">
    <property type="entry name" value="HAMP_dom"/>
</dbReference>
<dbReference type="PROSITE" id="PS50109">
    <property type="entry name" value="HIS_KIN"/>
    <property type="match status" value="1"/>
</dbReference>
<keyword evidence="8 12" id="KW-1133">Transmembrane helix</keyword>